<sequence length="64" mass="7153">MSYCGLSQGDLARKAGMDPSTLSRRLKDPRRLTLGELESLHRVLHLDLAMILPMFGASKKELMP</sequence>
<proteinExistence type="predicted"/>
<dbReference type="Gene3D" id="1.10.260.40">
    <property type="entry name" value="lambda repressor-like DNA-binding domains"/>
    <property type="match status" value="1"/>
</dbReference>
<dbReference type="PROSITE" id="PS50943">
    <property type="entry name" value="HTH_CROC1"/>
    <property type="match status" value="1"/>
</dbReference>
<feature type="region of interest" description="Disordered" evidence="1">
    <location>
        <begin position="1"/>
        <end position="24"/>
    </location>
</feature>
<dbReference type="EMBL" id="BK014785">
    <property type="protein sequence ID" value="DAD75510.1"/>
    <property type="molecule type" value="Genomic_DNA"/>
</dbReference>
<dbReference type="Pfam" id="PF01381">
    <property type="entry name" value="HTH_3"/>
    <property type="match status" value="1"/>
</dbReference>
<dbReference type="CDD" id="cd00093">
    <property type="entry name" value="HTH_XRE"/>
    <property type="match status" value="1"/>
</dbReference>
<evidence type="ECO:0000313" key="3">
    <source>
        <dbReference type="EMBL" id="DAD75510.1"/>
    </source>
</evidence>
<name>A0A8S5LZX4_9CAUD</name>
<reference evidence="3" key="1">
    <citation type="journal article" date="2021" name="Proc. Natl. Acad. Sci. U.S.A.">
        <title>A Catalog of Tens of Thousands of Viruses from Human Metagenomes Reveals Hidden Associations with Chronic Diseases.</title>
        <authorList>
            <person name="Tisza M.J."/>
            <person name="Buck C.B."/>
        </authorList>
    </citation>
    <scope>NUCLEOTIDE SEQUENCE</scope>
    <source>
        <strain evidence="3">CtM7c3</strain>
    </source>
</reference>
<protein>
    <submittedName>
        <fullName evidence="3">Helix-turn-helix domain protein</fullName>
    </submittedName>
</protein>
<dbReference type="GO" id="GO:0003677">
    <property type="term" value="F:DNA binding"/>
    <property type="evidence" value="ECO:0007669"/>
    <property type="project" value="InterPro"/>
</dbReference>
<accession>A0A8S5LZX4</accession>
<dbReference type="InterPro" id="IPR010982">
    <property type="entry name" value="Lambda_DNA-bd_dom_sf"/>
</dbReference>
<evidence type="ECO:0000256" key="1">
    <source>
        <dbReference type="SAM" id="MobiDB-lite"/>
    </source>
</evidence>
<feature type="domain" description="HTH cro/C1-type" evidence="2">
    <location>
        <begin position="5"/>
        <end position="51"/>
    </location>
</feature>
<organism evidence="3">
    <name type="scientific">Siphoviridae sp. ctM7c3</name>
    <dbReference type="NCBI Taxonomy" id="2826257"/>
    <lineage>
        <taxon>Viruses</taxon>
        <taxon>Duplodnaviria</taxon>
        <taxon>Heunggongvirae</taxon>
        <taxon>Uroviricota</taxon>
        <taxon>Caudoviricetes</taxon>
    </lineage>
</organism>
<dbReference type="SUPFAM" id="SSF47413">
    <property type="entry name" value="lambda repressor-like DNA-binding domains"/>
    <property type="match status" value="1"/>
</dbReference>
<evidence type="ECO:0000259" key="2">
    <source>
        <dbReference type="PROSITE" id="PS50943"/>
    </source>
</evidence>
<dbReference type="InterPro" id="IPR001387">
    <property type="entry name" value="Cro/C1-type_HTH"/>
</dbReference>